<evidence type="ECO:0000313" key="3">
    <source>
        <dbReference type="EMBL" id="QNO17038.1"/>
    </source>
</evidence>
<proteinExistence type="predicted"/>
<dbReference type="Pfam" id="PF01171">
    <property type="entry name" value="ATP_bind_3"/>
    <property type="match status" value="1"/>
</dbReference>
<dbReference type="GO" id="GO:0016740">
    <property type="term" value="F:transferase activity"/>
    <property type="evidence" value="ECO:0007669"/>
    <property type="project" value="UniProtKB-KW"/>
</dbReference>
<dbReference type="PIRSF" id="PIRSF004976">
    <property type="entry name" value="ATPase_YdaO"/>
    <property type="match status" value="1"/>
</dbReference>
<evidence type="ECO:0000259" key="2">
    <source>
        <dbReference type="Pfam" id="PF01171"/>
    </source>
</evidence>
<dbReference type="GO" id="GO:0008033">
    <property type="term" value="P:tRNA processing"/>
    <property type="evidence" value="ECO:0007669"/>
    <property type="project" value="InterPro"/>
</dbReference>
<protein>
    <submittedName>
        <fullName evidence="3">tRNA 2-thiocytidine biosynthesis protein TtcA</fullName>
    </submittedName>
</protein>
<dbReference type="SUPFAM" id="SSF52402">
    <property type="entry name" value="Adenine nucleotide alpha hydrolases-like"/>
    <property type="match status" value="1"/>
</dbReference>
<keyword evidence="4" id="KW-1185">Reference proteome</keyword>
<name>A0A7G9WEC6_9FIRM</name>
<evidence type="ECO:0000256" key="1">
    <source>
        <dbReference type="ARBA" id="ARBA00022679"/>
    </source>
</evidence>
<evidence type="ECO:0000313" key="4">
    <source>
        <dbReference type="Proteomes" id="UP000516046"/>
    </source>
</evidence>
<dbReference type="Gene3D" id="3.40.50.620">
    <property type="entry name" value="HUPs"/>
    <property type="match status" value="1"/>
</dbReference>
<feature type="domain" description="tRNA(Ile)-lysidine/2-thiocytidine synthase N-terminal" evidence="2">
    <location>
        <begin position="38"/>
        <end position="203"/>
    </location>
</feature>
<accession>A0A7G9WEC6</accession>
<dbReference type="CDD" id="cd24138">
    <property type="entry name" value="TtcA-like"/>
    <property type="match status" value="1"/>
</dbReference>
<dbReference type="AlphaFoldDB" id="A0A7G9WEC6"/>
<dbReference type="InterPro" id="IPR014729">
    <property type="entry name" value="Rossmann-like_a/b/a_fold"/>
</dbReference>
<gene>
    <name evidence="3" type="ORF">H6X83_08700</name>
</gene>
<dbReference type="InterPro" id="IPR011063">
    <property type="entry name" value="TilS/TtcA_N"/>
</dbReference>
<dbReference type="PANTHER" id="PTHR43686:SF1">
    <property type="entry name" value="AMINOTRAN_5 DOMAIN-CONTAINING PROTEIN"/>
    <property type="match status" value="1"/>
</dbReference>
<dbReference type="PANTHER" id="PTHR43686">
    <property type="entry name" value="SULFURTRANSFERASE-RELATED"/>
    <property type="match status" value="1"/>
</dbReference>
<dbReference type="InterPro" id="IPR035107">
    <property type="entry name" value="tRNA_thiolation_TtcA_Ctu1"/>
</dbReference>
<dbReference type="RefSeq" id="WP_212506105.1">
    <property type="nucleotide sequence ID" value="NZ_CP060696.1"/>
</dbReference>
<organism evidence="3 4">
    <name type="scientific">Caproicibacterium amylolyticum</name>
    <dbReference type="NCBI Taxonomy" id="2766537"/>
    <lineage>
        <taxon>Bacteria</taxon>
        <taxon>Bacillati</taxon>
        <taxon>Bacillota</taxon>
        <taxon>Clostridia</taxon>
        <taxon>Eubacteriales</taxon>
        <taxon>Oscillospiraceae</taxon>
        <taxon>Caproicibacterium</taxon>
    </lineage>
</organism>
<sequence length="274" mass="31906">MEKYLEVERSLIKKYRKPIWNRFIGGIKDYELIKPGDKIAVCISGGKDSVLLACCMQHLQKYTEIPFSLEFIAMDPGYNPENRALLLSNCETLHIPVHIFETDIFNIVVNEEKSPCYLCARMRRGYLYRHAQELGCNKIALGHHFDDVIETILMSMLYGAEMRTMMPKLHSQNFAGMQLIRPLYLVHEQDILAWKRYNNLQFLQCACRFTEQGARDPGSAGKRAEVKALIAYLRAQNPQVDRNIFRSAQDVNLETLISWRQQKEHHSFLENYDI</sequence>
<reference evidence="3 4" key="1">
    <citation type="submission" date="2020-08" db="EMBL/GenBank/DDBJ databases">
        <authorList>
            <person name="Ren C."/>
            <person name="Gu Y."/>
            <person name="Xu Y."/>
        </authorList>
    </citation>
    <scope>NUCLEOTIDE SEQUENCE [LARGE SCALE GENOMIC DNA]</scope>
    <source>
        <strain evidence="3 4">LBM18003</strain>
    </source>
</reference>
<keyword evidence="1" id="KW-0808">Transferase</keyword>
<dbReference type="KEGG" id="caml:H6X83_08700"/>
<dbReference type="EMBL" id="CP060696">
    <property type="protein sequence ID" value="QNO17038.1"/>
    <property type="molecule type" value="Genomic_DNA"/>
</dbReference>
<dbReference type="Proteomes" id="UP000516046">
    <property type="component" value="Chromosome"/>
</dbReference>